<comment type="function">
    <text evidence="1">NDH-1 shuttles electrons from NADH, via FMN and iron-sulfur (Fe-S) centers, to quinones in the respiratory chain. The immediate electron acceptor for the enzyme in this species is believed to be ubiquinone. Couples the redox reaction to proton translocation (for every two electrons transferred, four hydrogen ions are translocated across the cytoplasmic membrane), and thus conserves the redox energy in a proton gradient.</text>
</comment>
<evidence type="ECO:0000256" key="5">
    <source>
        <dbReference type="ARBA" id="ARBA00023136"/>
    </source>
</evidence>
<evidence type="ECO:0000256" key="7">
    <source>
        <dbReference type="SAM" id="MobiDB-lite"/>
    </source>
</evidence>
<feature type="transmembrane region" description="Helical" evidence="8">
    <location>
        <begin position="118"/>
        <end position="135"/>
    </location>
</feature>
<feature type="transmembrane region" description="Helical" evidence="8">
    <location>
        <begin position="260"/>
        <end position="282"/>
    </location>
</feature>
<dbReference type="PRINTS" id="PR01435">
    <property type="entry name" value="NPOXDRDTASE5"/>
</dbReference>
<dbReference type="NCBIfam" id="TIGR01974">
    <property type="entry name" value="NDH_I_L"/>
    <property type="match status" value="1"/>
</dbReference>
<sequence length="720" mass="78494">MATIILLAPLVGALICGFGWRLIGEKAGQVVATALIFLAAALSWTIFLGFDGETQHITLLRWIESGALSTEWGIRLDRLTAIMLVVVNSVSALVHLYSFGYMAHDDNWHEGEAYKARFFAYLSFFTFAMLMLVTSDNLVQMFFGWEGVGVASYLLIGFYYRKPSANAAAMKAFIVNRVGDFGFALGIFGLFFLTDSIRFDDVFAAAPALAETNLTFLWTEWNAANLIGVLLFIGAMGKSAQLGLHTWLPDAMEGPTPVSALIHAATMVTAGVFLVCRMSPLYEFAPQATAFITVLGATTAFFAATVGLVQNDIKRVIAYSTCSQLGYMFVAAGVGVYSVAMFHLFTHAFFKAMLFLGAGSVIHATHHEQDMRNYGGLRKKIPLTFWAMMIGTLAITGVGIPLTHFGFAGFLSKDAVIESAYVGSQYAFWLLVVAACFTSFYSWRLMFLTFFGESRAKAHGHDDHHHGHDAHGHDDHGHGHHEPHESPAVMLIPLGVLAMGAIFSGMLWYNVFFGDEVAMRNWFGMEPAAHATEGHGATAEAEGHAAPAATEATEGHAAPVATEGHAAAVAPKGAIYLGADNHMIHEAHAVPTWVKVSPFVAMLIGLFTAWLFYIKNPGLPKRLAATQRPLYEFLLNKWYFDELYNAVFVTPARWLGLVLWKKGDGAVIDGTINGVAMGLIPMVTRFVNRMQSGYIFHYAFAMVLGIAALITWMSLSGGAH</sequence>
<feature type="transmembrane region" description="Helical" evidence="8">
    <location>
        <begin position="426"/>
        <end position="447"/>
    </location>
</feature>
<dbReference type="GO" id="GO:0042773">
    <property type="term" value="P:ATP synthesis coupled electron transport"/>
    <property type="evidence" value="ECO:0007669"/>
    <property type="project" value="InterPro"/>
</dbReference>
<dbReference type="GO" id="GO:0015990">
    <property type="term" value="P:electron transport coupled proton transport"/>
    <property type="evidence" value="ECO:0007669"/>
    <property type="project" value="TreeGrafter"/>
</dbReference>
<comment type="subcellular location">
    <subcellularLocation>
        <location evidence="2">Endomembrane system</location>
        <topology evidence="2">Multi-pass membrane protein</topology>
    </subcellularLocation>
    <subcellularLocation>
        <location evidence="6">Membrane</location>
        <topology evidence="6">Multi-pass membrane protein</topology>
    </subcellularLocation>
</comment>
<feature type="transmembrane region" description="Helical" evidence="8">
    <location>
        <begin position="79"/>
        <end position="97"/>
    </location>
</feature>
<feature type="transmembrane region" description="Helical" evidence="8">
    <location>
        <begin position="6"/>
        <end position="23"/>
    </location>
</feature>
<dbReference type="InterPro" id="IPR001516">
    <property type="entry name" value="Proton_antipo_N"/>
</dbReference>
<accession>A0A918IN96</accession>
<evidence type="ECO:0000256" key="6">
    <source>
        <dbReference type="RuleBase" id="RU000320"/>
    </source>
</evidence>
<dbReference type="GO" id="GO:0012505">
    <property type="term" value="C:endomembrane system"/>
    <property type="evidence" value="ECO:0007669"/>
    <property type="project" value="UniProtKB-SubCell"/>
</dbReference>
<evidence type="ECO:0000256" key="3">
    <source>
        <dbReference type="ARBA" id="ARBA00022692"/>
    </source>
</evidence>
<dbReference type="AlphaFoldDB" id="A0A918IN96"/>
<evidence type="ECO:0000256" key="2">
    <source>
        <dbReference type="ARBA" id="ARBA00004127"/>
    </source>
</evidence>
<evidence type="ECO:0000256" key="8">
    <source>
        <dbReference type="SAM" id="Phobius"/>
    </source>
</evidence>
<gene>
    <name evidence="11" type="primary">nuoL</name>
    <name evidence="11" type="ORF">GCM10011452_07170</name>
</gene>
<evidence type="ECO:0000256" key="1">
    <source>
        <dbReference type="ARBA" id="ARBA00002378"/>
    </source>
</evidence>
<dbReference type="RefSeq" id="WP_189632420.1">
    <property type="nucleotide sequence ID" value="NZ_BMYQ01000001.1"/>
</dbReference>
<dbReference type="Gene3D" id="1.20.5.2700">
    <property type="match status" value="1"/>
</dbReference>
<dbReference type="InterPro" id="IPR018393">
    <property type="entry name" value="NADHpl_OxRdtase_5_subgr"/>
</dbReference>
<feature type="transmembrane region" description="Helical" evidence="8">
    <location>
        <begin position="141"/>
        <end position="160"/>
    </location>
</feature>
<keyword evidence="5 8" id="KW-0472">Membrane</keyword>
<reference evidence="11" key="1">
    <citation type="journal article" date="2014" name="Int. J. Syst. Evol. Microbiol.">
        <title>Complete genome sequence of Corynebacterium casei LMG S-19264T (=DSM 44701T), isolated from a smear-ripened cheese.</title>
        <authorList>
            <consortium name="US DOE Joint Genome Institute (JGI-PGF)"/>
            <person name="Walter F."/>
            <person name="Albersmeier A."/>
            <person name="Kalinowski J."/>
            <person name="Ruckert C."/>
        </authorList>
    </citation>
    <scope>NUCLEOTIDE SEQUENCE</scope>
    <source>
        <strain evidence="11">KCTC 23714</strain>
    </source>
</reference>
<dbReference type="PANTHER" id="PTHR42829:SF2">
    <property type="entry name" value="NADH-UBIQUINONE OXIDOREDUCTASE CHAIN 5"/>
    <property type="match status" value="1"/>
</dbReference>
<feature type="transmembrane region" description="Helical" evidence="8">
    <location>
        <begin position="316"/>
        <end position="338"/>
    </location>
</feature>
<feature type="transmembrane region" description="Helical" evidence="8">
    <location>
        <begin position="596"/>
        <end position="614"/>
    </location>
</feature>
<dbReference type="InterPro" id="IPR001750">
    <property type="entry name" value="ND/Mrp_TM"/>
</dbReference>
<feature type="region of interest" description="Disordered" evidence="7">
    <location>
        <begin position="461"/>
        <end position="484"/>
    </location>
</feature>
<keyword evidence="12" id="KW-1185">Reference proteome</keyword>
<feature type="domain" description="NADH-Ubiquinone oxidoreductase (complex I) chain 5 N-terminal" evidence="10">
    <location>
        <begin position="62"/>
        <end position="109"/>
    </location>
</feature>
<feature type="transmembrane region" description="Helical" evidence="8">
    <location>
        <begin position="172"/>
        <end position="193"/>
    </location>
</feature>
<organism evidence="11 12">
    <name type="scientific">Gemmobacter lanyuensis</name>
    <dbReference type="NCBI Taxonomy" id="1054497"/>
    <lineage>
        <taxon>Bacteria</taxon>
        <taxon>Pseudomonadati</taxon>
        <taxon>Pseudomonadota</taxon>
        <taxon>Alphaproteobacteria</taxon>
        <taxon>Rhodobacterales</taxon>
        <taxon>Paracoccaceae</taxon>
        <taxon>Gemmobacter</taxon>
    </lineage>
</organism>
<evidence type="ECO:0000313" key="12">
    <source>
        <dbReference type="Proteomes" id="UP000628984"/>
    </source>
</evidence>
<dbReference type="EMBL" id="BMYQ01000001">
    <property type="protein sequence ID" value="GGW22946.1"/>
    <property type="molecule type" value="Genomic_DNA"/>
</dbReference>
<dbReference type="GO" id="GO:0003954">
    <property type="term" value="F:NADH dehydrogenase activity"/>
    <property type="evidence" value="ECO:0007669"/>
    <property type="project" value="TreeGrafter"/>
</dbReference>
<feature type="domain" description="NADH:quinone oxidoreductase/Mrp antiporter transmembrane" evidence="9">
    <location>
        <begin position="135"/>
        <end position="438"/>
    </location>
</feature>
<dbReference type="Pfam" id="PF00361">
    <property type="entry name" value="Proton_antipo_M"/>
    <property type="match status" value="1"/>
</dbReference>
<reference evidence="11" key="2">
    <citation type="submission" date="2020-09" db="EMBL/GenBank/DDBJ databases">
        <authorList>
            <person name="Sun Q."/>
            <person name="Kim S."/>
        </authorList>
    </citation>
    <scope>NUCLEOTIDE SEQUENCE</scope>
    <source>
        <strain evidence="11">KCTC 23714</strain>
    </source>
</reference>
<dbReference type="PRINTS" id="PR01434">
    <property type="entry name" value="NADHDHGNASE5"/>
</dbReference>
<dbReference type="GO" id="GO:0008137">
    <property type="term" value="F:NADH dehydrogenase (ubiquinone) activity"/>
    <property type="evidence" value="ECO:0007669"/>
    <property type="project" value="InterPro"/>
</dbReference>
<evidence type="ECO:0000256" key="4">
    <source>
        <dbReference type="ARBA" id="ARBA00022989"/>
    </source>
</evidence>
<dbReference type="InterPro" id="IPR003945">
    <property type="entry name" value="NU5C-like"/>
</dbReference>
<name>A0A918IN96_9RHOB</name>
<evidence type="ECO:0000313" key="11">
    <source>
        <dbReference type="EMBL" id="GGW22946.1"/>
    </source>
</evidence>
<dbReference type="Pfam" id="PF00662">
    <property type="entry name" value="Proton_antipo_N"/>
    <property type="match status" value="1"/>
</dbReference>
<dbReference type="Proteomes" id="UP000628984">
    <property type="component" value="Unassembled WGS sequence"/>
</dbReference>
<dbReference type="NCBIfam" id="NF005141">
    <property type="entry name" value="PRK06590.1"/>
    <property type="match status" value="1"/>
</dbReference>
<dbReference type="PANTHER" id="PTHR42829">
    <property type="entry name" value="NADH-UBIQUINONE OXIDOREDUCTASE CHAIN 5"/>
    <property type="match status" value="1"/>
</dbReference>
<feature type="transmembrane region" description="Helical" evidence="8">
    <location>
        <begin position="488"/>
        <end position="509"/>
    </location>
</feature>
<keyword evidence="3 6" id="KW-0812">Transmembrane</keyword>
<feature type="transmembrane region" description="Helical" evidence="8">
    <location>
        <begin position="695"/>
        <end position="715"/>
    </location>
</feature>
<feature type="transmembrane region" description="Helical" evidence="8">
    <location>
        <begin position="383"/>
        <end position="406"/>
    </location>
</feature>
<keyword evidence="4 8" id="KW-1133">Transmembrane helix</keyword>
<feature type="transmembrane region" description="Helical" evidence="8">
    <location>
        <begin position="288"/>
        <end position="309"/>
    </location>
</feature>
<feature type="transmembrane region" description="Helical" evidence="8">
    <location>
        <begin position="30"/>
        <end position="50"/>
    </location>
</feature>
<comment type="caution">
    <text evidence="11">The sequence shown here is derived from an EMBL/GenBank/DDBJ whole genome shotgun (WGS) entry which is preliminary data.</text>
</comment>
<evidence type="ECO:0000259" key="10">
    <source>
        <dbReference type="Pfam" id="PF00662"/>
    </source>
</evidence>
<evidence type="ECO:0000259" key="9">
    <source>
        <dbReference type="Pfam" id="PF00361"/>
    </source>
</evidence>
<protein>
    <submittedName>
        <fullName evidence="11">NADH-quinone oxidoreductase subunit L</fullName>
    </submittedName>
</protein>
<dbReference type="GO" id="GO:0016020">
    <property type="term" value="C:membrane"/>
    <property type="evidence" value="ECO:0007669"/>
    <property type="project" value="UniProtKB-SubCell"/>
</dbReference>
<proteinExistence type="predicted"/>